<evidence type="ECO:0000313" key="7">
    <source>
        <dbReference type="Proteomes" id="UP000651738"/>
    </source>
</evidence>
<dbReference type="PIRSF" id="PIRSF000521">
    <property type="entry name" value="Transaminase_4ab_Lys_Orn"/>
    <property type="match status" value="1"/>
</dbReference>
<evidence type="ECO:0000256" key="5">
    <source>
        <dbReference type="RuleBase" id="RU003560"/>
    </source>
</evidence>
<organism evidence="6 7">
    <name type="scientific">Bisbaumannia pacifica</name>
    <dbReference type="NCBI Taxonomy" id="77098"/>
    <lineage>
        <taxon>Bacteria</taxon>
        <taxon>Pseudomonadati</taxon>
        <taxon>Pseudomonadota</taxon>
        <taxon>Gammaproteobacteria</taxon>
        <taxon>Oceanospirillales</taxon>
        <taxon>Halomonadaceae</taxon>
        <taxon>Bisbaumannia</taxon>
    </lineage>
</organism>
<dbReference type="AlphaFoldDB" id="A0ABD4L6S6"/>
<gene>
    <name evidence="6" type="ORF">I7V36_17530</name>
</gene>
<evidence type="ECO:0000256" key="2">
    <source>
        <dbReference type="ARBA" id="ARBA00022576"/>
    </source>
</evidence>
<dbReference type="SUPFAM" id="SSF53383">
    <property type="entry name" value="PLP-dependent transferases"/>
    <property type="match status" value="1"/>
</dbReference>
<dbReference type="RefSeq" id="WP_198058592.1">
    <property type="nucleotide sequence ID" value="NZ_JAEDAF010000025.1"/>
</dbReference>
<dbReference type="Gene3D" id="3.90.1150.10">
    <property type="entry name" value="Aspartate Aminotransferase, domain 1"/>
    <property type="match status" value="1"/>
</dbReference>
<proteinExistence type="inferred from homology"/>
<dbReference type="Proteomes" id="UP000651738">
    <property type="component" value="Unassembled WGS sequence"/>
</dbReference>
<dbReference type="InterPro" id="IPR015422">
    <property type="entry name" value="PyrdxlP-dep_Trfase_small"/>
</dbReference>
<dbReference type="InterPro" id="IPR015421">
    <property type="entry name" value="PyrdxlP-dep_Trfase_major"/>
</dbReference>
<dbReference type="PANTHER" id="PTHR43094">
    <property type="entry name" value="AMINOTRANSFERASE"/>
    <property type="match status" value="1"/>
</dbReference>
<dbReference type="InterPro" id="IPR015424">
    <property type="entry name" value="PyrdxlP-dep_Trfase"/>
</dbReference>
<name>A0ABD4L6S6_9GAMM</name>
<dbReference type="Pfam" id="PF00202">
    <property type="entry name" value="Aminotran_3"/>
    <property type="match status" value="1"/>
</dbReference>
<dbReference type="Gene3D" id="3.40.640.10">
    <property type="entry name" value="Type I PLP-dependent aspartate aminotransferase-like (Major domain)"/>
    <property type="match status" value="1"/>
</dbReference>
<evidence type="ECO:0000256" key="1">
    <source>
        <dbReference type="ARBA" id="ARBA00008954"/>
    </source>
</evidence>
<evidence type="ECO:0000313" key="6">
    <source>
        <dbReference type="EMBL" id="MBH8581907.1"/>
    </source>
</evidence>
<dbReference type="EMBL" id="JAEDAF010000025">
    <property type="protein sequence ID" value="MBH8581907.1"/>
    <property type="molecule type" value="Genomic_DNA"/>
</dbReference>
<dbReference type="FunFam" id="3.40.640.10:FF:000014">
    <property type="entry name" value="Adenosylmethionine-8-amino-7-oxononanoate aminotransferase, probable"/>
    <property type="match status" value="1"/>
</dbReference>
<reference evidence="6 7" key="1">
    <citation type="submission" date="2020-12" db="EMBL/GenBank/DDBJ databases">
        <title>Draft genome sequence of Halomonas pacifica strain CARE-V15.</title>
        <authorList>
            <person name="Vignesh N."/>
            <person name="Thabitha A."/>
            <person name="Saravanan R."/>
            <person name="Manigandan V."/>
        </authorList>
    </citation>
    <scope>NUCLEOTIDE SEQUENCE [LARGE SCALE GENOMIC DNA]</scope>
    <source>
        <strain evidence="6 7">CARE-V15</strain>
    </source>
</reference>
<evidence type="ECO:0000256" key="3">
    <source>
        <dbReference type="ARBA" id="ARBA00022679"/>
    </source>
</evidence>
<protein>
    <submittedName>
        <fullName evidence="6">Aminotransferase</fullName>
    </submittedName>
</protein>
<keyword evidence="4 5" id="KW-0663">Pyridoxal phosphate</keyword>
<dbReference type="InterPro" id="IPR005814">
    <property type="entry name" value="Aminotrans_3"/>
</dbReference>
<keyword evidence="3" id="KW-0808">Transferase</keyword>
<sequence length="476" mass="53184">MNYPANIKYFSPLDNDRLVAADKAHYLHGYHVFDDHREQGSLNIVSAEGAYLYDALGNRYLDAVGGMWCTNIGLGREEMVEAIADQTRQLAYSNPFCDMANDKSIELSEKLAELAPGDLNRVFLTTGGSTAVDTAIRLMHYYQNCRGKPEKKQVISRINAYHGSTYLTMSLGGKAADHPPEFDFIEEDIHHLGCPYYYRAPAGISEEGFLESLIEEFEAKVLELGPDKVGALIAEPVMGSGGVIIPPEGYHRRMWEVCQRYDILYISDEVVTSFGRLGHFFASKEVFGVQPDIITTAKGLTSGYQPLGACIFSERIWEVIAEPGAGRCFSHGFTYSGHPVACAAALKNIEIIQREALLDHVETVGRYFEERLASLGNLPIVGEVRVRRFMACLEFVADKQSKELFPETLNIGEWVHLRAQKRGLIVRPIVHQNVMSPPLILSRKQVDFIVDVLRESILETVADLESEGHWSDRSTS</sequence>
<evidence type="ECO:0000256" key="4">
    <source>
        <dbReference type="ARBA" id="ARBA00022898"/>
    </source>
</evidence>
<dbReference type="PANTHER" id="PTHR43094:SF1">
    <property type="entry name" value="AMINOTRANSFERASE CLASS-III"/>
    <property type="match status" value="1"/>
</dbReference>
<dbReference type="NCBIfam" id="NF005447">
    <property type="entry name" value="PRK07036.1"/>
    <property type="match status" value="1"/>
</dbReference>
<keyword evidence="2 6" id="KW-0032">Aminotransferase</keyword>
<accession>A0ABD4L6S6</accession>
<dbReference type="GO" id="GO:0008483">
    <property type="term" value="F:transaminase activity"/>
    <property type="evidence" value="ECO:0007669"/>
    <property type="project" value="UniProtKB-KW"/>
</dbReference>
<comment type="similarity">
    <text evidence="1 5">Belongs to the class-III pyridoxal-phosphate-dependent aminotransferase family.</text>
</comment>
<comment type="caution">
    <text evidence="6">The sequence shown here is derived from an EMBL/GenBank/DDBJ whole genome shotgun (WGS) entry which is preliminary data.</text>
</comment>
<dbReference type="CDD" id="cd00610">
    <property type="entry name" value="OAT_like"/>
    <property type="match status" value="1"/>
</dbReference>